<dbReference type="CDD" id="cd18567">
    <property type="entry name" value="ABC_6TM_CvaB_RaxB_like"/>
    <property type="match status" value="1"/>
</dbReference>
<dbReference type="RefSeq" id="WP_116906815.1">
    <property type="nucleotide sequence ID" value="NZ_CP142084.2"/>
</dbReference>
<dbReference type="SUPFAM" id="SSF52540">
    <property type="entry name" value="P-loop containing nucleoside triphosphate hydrolases"/>
    <property type="match status" value="1"/>
</dbReference>
<evidence type="ECO:0000256" key="5">
    <source>
        <dbReference type="ARBA" id="ARBA00022989"/>
    </source>
</evidence>
<dbReference type="Proteomes" id="UP000259570">
    <property type="component" value="Unassembled WGS sequence"/>
</dbReference>
<accession>A0A3E1KEB9</accession>
<dbReference type="AlphaFoldDB" id="A0A3E1KEB9"/>
<evidence type="ECO:0000256" key="1">
    <source>
        <dbReference type="ARBA" id="ARBA00004651"/>
    </source>
</evidence>
<dbReference type="InterPro" id="IPR003593">
    <property type="entry name" value="AAA+_ATPase"/>
</dbReference>
<dbReference type="PROSITE" id="PS50990">
    <property type="entry name" value="PEPTIDASE_C39"/>
    <property type="match status" value="1"/>
</dbReference>
<feature type="transmembrane region" description="Helical" evidence="8">
    <location>
        <begin position="182"/>
        <end position="203"/>
    </location>
</feature>
<evidence type="ECO:0000256" key="6">
    <source>
        <dbReference type="ARBA" id="ARBA00023136"/>
    </source>
</evidence>
<dbReference type="Gene3D" id="3.40.50.300">
    <property type="entry name" value="P-loop containing nucleotide triphosphate hydrolases"/>
    <property type="match status" value="1"/>
</dbReference>
<evidence type="ECO:0000256" key="4">
    <source>
        <dbReference type="ARBA" id="ARBA00022840"/>
    </source>
</evidence>
<organism evidence="13 14">
    <name type="scientific">Xanthomonas nasturtii</name>
    <dbReference type="NCBI Taxonomy" id="1843581"/>
    <lineage>
        <taxon>Bacteria</taxon>
        <taxon>Pseudomonadati</taxon>
        <taxon>Pseudomonadota</taxon>
        <taxon>Gammaproteobacteria</taxon>
        <taxon>Lysobacterales</taxon>
        <taxon>Lysobacteraceae</taxon>
        <taxon>Xanthomonas</taxon>
    </lineage>
</organism>
<dbReference type="InterPro" id="IPR027417">
    <property type="entry name" value="P-loop_NTPase"/>
</dbReference>
<reference evidence="12" key="2">
    <citation type="submission" date="2022-04" db="EMBL/GenBank/DDBJ databases">
        <title>Genomic comparison of 19 strains of Xanthomonas nasturtii, a newly emerging watercress pathogen.</title>
        <authorList>
            <person name="Harrison J."/>
            <person name="Greer S."/>
            <person name="Hussain R."/>
            <person name="Lascelles D."/>
            <person name="Roberts M."/>
            <person name="Carter B."/>
            <person name="Bryning A."/>
            <person name="Carroll S."/>
            <person name="Aspin A."/>
            <person name="Cruz L."/>
            <person name="Cruz J."/>
            <person name="Grant M."/>
            <person name="Vicente J."/>
            <person name="Studholme D.J."/>
        </authorList>
    </citation>
    <scope>NUCLEOTIDE SEQUENCE</scope>
    <source>
        <strain evidence="12">10016B</strain>
    </source>
</reference>
<dbReference type="InterPro" id="IPR036640">
    <property type="entry name" value="ABC1_TM_sf"/>
</dbReference>
<dbReference type="SUPFAM" id="SSF90123">
    <property type="entry name" value="ABC transporter transmembrane region"/>
    <property type="match status" value="1"/>
</dbReference>
<dbReference type="InterPro" id="IPR039421">
    <property type="entry name" value="Type_1_exporter"/>
</dbReference>
<feature type="domain" description="ABC transporter" evidence="9">
    <location>
        <begin position="501"/>
        <end position="734"/>
    </location>
</feature>
<dbReference type="PANTHER" id="PTHR24221:SF606">
    <property type="entry name" value="COLICIN V SECRETION-PROCESSING ATP-BINDING PROTEIN"/>
    <property type="match status" value="1"/>
</dbReference>
<feature type="compositionally biased region" description="Polar residues" evidence="7">
    <location>
        <begin position="1"/>
        <end position="10"/>
    </location>
</feature>
<dbReference type="OrthoDB" id="6828292at2"/>
<dbReference type="GO" id="GO:0016887">
    <property type="term" value="F:ATP hydrolysis activity"/>
    <property type="evidence" value="ECO:0007669"/>
    <property type="project" value="InterPro"/>
</dbReference>
<dbReference type="Pfam" id="PF00005">
    <property type="entry name" value="ABC_tran"/>
    <property type="match status" value="1"/>
</dbReference>
<dbReference type="Proteomes" id="UP001167357">
    <property type="component" value="Unassembled WGS sequence"/>
</dbReference>
<dbReference type="GO" id="GO:0005886">
    <property type="term" value="C:plasma membrane"/>
    <property type="evidence" value="ECO:0007669"/>
    <property type="project" value="UniProtKB-SubCell"/>
</dbReference>
<name>A0A3E1KEB9_9XANT</name>
<dbReference type="GO" id="GO:0005524">
    <property type="term" value="F:ATP binding"/>
    <property type="evidence" value="ECO:0007669"/>
    <property type="project" value="UniProtKB-KW"/>
</dbReference>
<evidence type="ECO:0000259" key="10">
    <source>
        <dbReference type="PROSITE" id="PS50929"/>
    </source>
</evidence>
<dbReference type="GeneID" id="97211365"/>
<keyword evidence="4" id="KW-0067">ATP-binding</keyword>
<dbReference type="InterPro" id="IPR011527">
    <property type="entry name" value="ABC1_TM_dom"/>
</dbReference>
<dbReference type="InterPro" id="IPR005074">
    <property type="entry name" value="Peptidase_C39"/>
</dbReference>
<evidence type="ECO:0000313" key="14">
    <source>
        <dbReference type="Proteomes" id="UP000259570"/>
    </source>
</evidence>
<dbReference type="GO" id="GO:0006508">
    <property type="term" value="P:proteolysis"/>
    <property type="evidence" value="ECO:0007669"/>
    <property type="project" value="InterPro"/>
</dbReference>
<evidence type="ECO:0000313" key="12">
    <source>
        <dbReference type="EMBL" id="MCL1553419.1"/>
    </source>
</evidence>
<keyword evidence="5 8" id="KW-1133">Transmembrane helix</keyword>
<comment type="subcellular location">
    <subcellularLocation>
        <location evidence="1">Cell membrane</location>
        <topology evidence="1">Multi-pass membrane protein</topology>
    </subcellularLocation>
</comment>
<dbReference type="PROSITE" id="PS00211">
    <property type="entry name" value="ABC_TRANSPORTER_1"/>
    <property type="match status" value="1"/>
</dbReference>
<feature type="transmembrane region" description="Helical" evidence="8">
    <location>
        <begin position="325"/>
        <end position="343"/>
    </location>
</feature>
<keyword evidence="6 8" id="KW-0472">Membrane</keyword>
<reference evidence="13 14" key="1">
    <citation type="submission" date="2018-08" db="EMBL/GenBank/DDBJ databases">
        <title>Genome sequencing of X. nasturtii WHRI 8984.</title>
        <authorList>
            <person name="Studholme D.J."/>
            <person name="Mchugh J."/>
            <person name="Vicente J."/>
        </authorList>
    </citation>
    <scope>NUCLEOTIDE SEQUENCE [LARGE SCALE GENOMIC DNA]</scope>
    <source>
        <strain evidence="13 14">WHRI 8984</strain>
    </source>
</reference>
<feature type="transmembrane region" description="Helical" evidence="8">
    <location>
        <begin position="223"/>
        <end position="243"/>
    </location>
</feature>
<dbReference type="Pfam" id="PF00664">
    <property type="entry name" value="ABC_membrane"/>
    <property type="match status" value="1"/>
</dbReference>
<dbReference type="InterPro" id="IPR003439">
    <property type="entry name" value="ABC_transporter-like_ATP-bd"/>
</dbReference>
<feature type="region of interest" description="Disordered" evidence="7">
    <location>
        <begin position="1"/>
        <end position="22"/>
    </location>
</feature>
<keyword evidence="15" id="KW-1185">Reference proteome</keyword>
<dbReference type="EMBL" id="QUZM01000065">
    <property type="protein sequence ID" value="RFF36940.1"/>
    <property type="molecule type" value="Genomic_DNA"/>
</dbReference>
<dbReference type="PROSITE" id="PS50893">
    <property type="entry name" value="ABC_TRANSPORTER_2"/>
    <property type="match status" value="1"/>
</dbReference>
<evidence type="ECO:0000313" key="13">
    <source>
        <dbReference type="EMBL" id="RFF36940.1"/>
    </source>
</evidence>
<feature type="domain" description="ABC transmembrane type-1" evidence="10">
    <location>
        <begin position="187"/>
        <end position="468"/>
    </location>
</feature>
<dbReference type="Pfam" id="PF03412">
    <property type="entry name" value="Peptidase_C39"/>
    <property type="match status" value="1"/>
</dbReference>
<evidence type="ECO:0000256" key="7">
    <source>
        <dbReference type="SAM" id="MobiDB-lite"/>
    </source>
</evidence>
<dbReference type="EMBL" id="JAMBED010000074">
    <property type="protein sequence ID" value="MCL1553419.1"/>
    <property type="molecule type" value="Genomic_DNA"/>
</dbReference>
<evidence type="ECO:0000256" key="8">
    <source>
        <dbReference type="SAM" id="Phobius"/>
    </source>
</evidence>
<feature type="domain" description="Peptidase C39" evidence="11">
    <location>
        <begin position="36"/>
        <end position="155"/>
    </location>
</feature>
<dbReference type="GO" id="GO:0034040">
    <property type="term" value="F:ATPase-coupled lipid transmembrane transporter activity"/>
    <property type="evidence" value="ECO:0007669"/>
    <property type="project" value="TreeGrafter"/>
</dbReference>
<gene>
    <name evidence="13" type="ORF">DZD52_19425</name>
    <name evidence="12" type="ORF">M3O51_19490</name>
</gene>
<dbReference type="GO" id="GO:0140359">
    <property type="term" value="F:ABC-type transporter activity"/>
    <property type="evidence" value="ECO:0007669"/>
    <property type="project" value="InterPro"/>
</dbReference>
<evidence type="ECO:0000259" key="11">
    <source>
        <dbReference type="PROSITE" id="PS50990"/>
    </source>
</evidence>
<dbReference type="Gene3D" id="1.20.1560.10">
    <property type="entry name" value="ABC transporter type 1, transmembrane domain"/>
    <property type="match status" value="1"/>
</dbReference>
<evidence type="ECO:0000256" key="3">
    <source>
        <dbReference type="ARBA" id="ARBA00022741"/>
    </source>
</evidence>
<evidence type="ECO:0000256" key="2">
    <source>
        <dbReference type="ARBA" id="ARBA00022692"/>
    </source>
</evidence>
<dbReference type="InterPro" id="IPR017871">
    <property type="entry name" value="ABC_transporter-like_CS"/>
</dbReference>
<dbReference type="PANTHER" id="PTHR24221">
    <property type="entry name" value="ATP-BINDING CASSETTE SUB-FAMILY B"/>
    <property type="match status" value="1"/>
</dbReference>
<comment type="caution">
    <text evidence="13">The sequence shown here is derived from an EMBL/GenBank/DDBJ whole genome shotgun (WGS) entry which is preliminary data.</text>
</comment>
<dbReference type="PROSITE" id="PS50929">
    <property type="entry name" value="ABC_TM1F"/>
    <property type="match status" value="1"/>
</dbReference>
<feature type="transmembrane region" description="Helical" evidence="8">
    <location>
        <begin position="431"/>
        <end position="449"/>
    </location>
</feature>
<sequence length="740" mass="82034">MKDVLTPTSNSDEEPGRSAQPSLVFSSKRRVPHIRQTESSECGLACIAMLLSYYGHETSLGELRNRFTVSTSGATLASLIEIADANGLTTRPLRLELYELPKLSLPCMVHLHHGHFVVLTAVRGGHVHISDPATGVKKIKLDEFDELFSGIALEAHPGPAFKKIKSVPSVSLRDLAGSLRSLVPAFWGVGILALFLEGCALIAPQYLRLTMDQVLSVKDDGLVTTLAIGFSIVLLVQLVLTVARKWTLLWISSTTGLRWSSNLFRHLVSLPQSYFVKRHTGDISSRFQSIYSIQQSLTTKMLEAVIDGVMSFLMLLLLMSYDAPLSFALLAFTIAYVGSRYAYYAKLKEANLDQINIDARRQSLLYETVRSIQPIKLFNKSALWASRFTNYSAKATNATIGAERIRIGFDSVQLLIQGLCRIFVIWEGTRLVLSGDMTIGVLTVFLIYATQFSQRSINLADYLMQLRLLRLHTERISDITHSEPESFLHGNGALEDAAPAIAIVNGYFRYSSTDKWIMSALQLRAPAGQVIAIVGNSGVGKTTLIRVLAGLEDLQVGDFLVNGEDLRKVGKSSHRSKVSIVMQGDNLLSGTLAENISMFDEHIDQERLVQAAKLACIHDDIQRMPMGFNTRVGDLGNTLSGGQKQRIFLARAFYRRTKLLLMDEPTTGVDEQMGIQLMKNIKSIGATTVIVTHDKNISRMCDMHYLFVGGNLKPLIKERSEKSELNELAEQLKIPARNEE</sequence>
<keyword evidence="3" id="KW-0547">Nucleotide-binding</keyword>
<keyword evidence="2 8" id="KW-0812">Transmembrane</keyword>
<dbReference type="GO" id="GO:0008233">
    <property type="term" value="F:peptidase activity"/>
    <property type="evidence" value="ECO:0007669"/>
    <property type="project" value="InterPro"/>
</dbReference>
<evidence type="ECO:0000259" key="9">
    <source>
        <dbReference type="PROSITE" id="PS50893"/>
    </source>
</evidence>
<evidence type="ECO:0000313" key="15">
    <source>
        <dbReference type="Proteomes" id="UP001167357"/>
    </source>
</evidence>
<protein>
    <submittedName>
        <fullName evidence="13">Peptidase domain-containing ABC transporter</fullName>
    </submittedName>
</protein>
<dbReference type="Gene3D" id="3.90.70.10">
    <property type="entry name" value="Cysteine proteinases"/>
    <property type="match status" value="1"/>
</dbReference>
<dbReference type="SMART" id="SM00382">
    <property type="entry name" value="AAA"/>
    <property type="match status" value="1"/>
</dbReference>
<proteinExistence type="predicted"/>